<reference evidence="1" key="1">
    <citation type="journal article" date="2023" name="IScience">
        <title>Live-bearing cockroach genome reveals convergent evolutionary mechanisms linked to viviparity in insects and beyond.</title>
        <authorList>
            <person name="Fouks B."/>
            <person name="Harrison M.C."/>
            <person name="Mikhailova A.A."/>
            <person name="Marchal E."/>
            <person name="English S."/>
            <person name="Carruthers M."/>
            <person name="Jennings E.C."/>
            <person name="Chiamaka E.L."/>
            <person name="Frigard R.A."/>
            <person name="Pippel M."/>
            <person name="Attardo G.M."/>
            <person name="Benoit J.B."/>
            <person name="Bornberg-Bauer E."/>
            <person name="Tobe S.S."/>
        </authorList>
    </citation>
    <scope>NUCLEOTIDE SEQUENCE</scope>
    <source>
        <strain evidence="1">Stay&amp;Tobe</strain>
    </source>
</reference>
<protein>
    <submittedName>
        <fullName evidence="1">Uncharacterized protein</fullName>
    </submittedName>
</protein>
<proteinExistence type="predicted"/>
<evidence type="ECO:0000313" key="2">
    <source>
        <dbReference type="Proteomes" id="UP001233999"/>
    </source>
</evidence>
<dbReference type="AlphaFoldDB" id="A0AAD8EJR8"/>
<reference evidence="1" key="2">
    <citation type="submission" date="2023-05" db="EMBL/GenBank/DDBJ databases">
        <authorList>
            <person name="Fouks B."/>
        </authorList>
    </citation>
    <scope>NUCLEOTIDE SEQUENCE</scope>
    <source>
        <strain evidence="1">Stay&amp;Tobe</strain>
        <tissue evidence="1">Testes</tissue>
    </source>
</reference>
<evidence type="ECO:0000313" key="1">
    <source>
        <dbReference type="EMBL" id="KAJ9593185.1"/>
    </source>
</evidence>
<accession>A0AAD8EJR8</accession>
<feature type="non-terminal residue" evidence="1">
    <location>
        <position position="1"/>
    </location>
</feature>
<keyword evidence="2" id="KW-1185">Reference proteome</keyword>
<name>A0AAD8EJR8_DIPPU</name>
<organism evidence="1 2">
    <name type="scientific">Diploptera punctata</name>
    <name type="common">Pacific beetle cockroach</name>
    <dbReference type="NCBI Taxonomy" id="6984"/>
    <lineage>
        <taxon>Eukaryota</taxon>
        <taxon>Metazoa</taxon>
        <taxon>Ecdysozoa</taxon>
        <taxon>Arthropoda</taxon>
        <taxon>Hexapoda</taxon>
        <taxon>Insecta</taxon>
        <taxon>Pterygota</taxon>
        <taxon>Neoptera</taxon>
        <taxon>Polyneoptera</taxon>
        <taxon>Dictyoptera</taxon>
        <taxon>Blattodea</taxon>
        <taxon>Blaberoidea</taxon>
        <taxon>Blaberidae</taxon>
        <taxon>Diplopterinae</taxon>
        <taxon>Diploptera</taxon>
    </lineage>
</organism>
<feature type="non-terminal residue" evidence="1">
    <location>
        <position position="192"/>
    </location>
</feature>
<dbReference type="EMBL" id="JASPKZ010003457">
    <property type="protein sequence ID" value="KAJ9593185.1"/>
    <property type="molecule type" value="Genomic_DNA"/>
</dbReference>
<gene>
    <name evidence="1" type="ORF">L9F63_015282</name>
</gene>
<comment type="caution">
    <text evidence="1">The sequence shown here is derived from an EMBL/GenBank/DDBJ whole genome shotgun (WGS) entry which is preliminary data.</text>
</comment>
<dbReference type="Proteomes" id="UP001233999">
    <property type="component" value="Unassembled WGS sequence"/>
</dbReference>
<sequence>QAWAATACSIEEKGYESLENLPHTTTSVLQHLELLPSRVLKTYHTLPRLCYKHLELLPSRVTTFGTVAIQSLENLPHTTTLQHLELLQHLVTTFGTVAIHSLENLPHTTMSVTTFGTVAIQSLENLPHATTSVLQHLELLPSRVLKTYHTLPCLCDRLQHLELLPSRVLKTYHTLPCLCDRVLKTYLTLPRL</sequence>